<dbReference type="InterPro" id="IPR027359">
    <property type="entry name" value="Volt_channel_dom_sf"/>
</dbReference>
<evidence type="ECO:0000256" key="11">
    <source>
        <dbReference type="ARBA" id="ARBA00023180"/>
    </source>
</evidence>
<evidence type="ECO:0000256" key="10">
    <source>
        <dbReference type="ARBA" id="ARBA00023170"/>
    </source>
</evidence>
<dbReference type="SUPFAM" id="SSF50985">
    <property type="entry name" value="RCC1/BLIP-II"/>
    <property type="match status" value="1"/>
</dbReference>
<dbReference type="GO" id="GO:0004674">
    <property type="term" value="F:protein serine/threonine kinase activity"/>
    <property type="evidence" value="ECO:0007669"/>
    <property type="project" value="UniProtKB-KW"/>
</dbReference>
<evidence type="ECO:0000313" key="18">
    <source>
        <dbReference type="EMBL" id="OLQ13519.1"/>
    </source>
</evidence>
<keyword evidence="7 16" id="KW-1133">Transmembrane helix</keyword>
<feature type="repeat" description="RCC1" evidence="14">
    <location>
        <begin position="1309"/>
        <end position="1365"/>
    </location>
</feature>
<evidence type="ECO:0000256" key="3">
    <source>
        <dbReference type="ARBA" id="ARBA00012513"/>
    </source>
</evidence>
<evidence type="ECO:0000256" key="14">
    <source>
        <dbReference type="PROSITE-ProRule" id="PRU00235"/>
    </source>
</evidence>
<sequence length="1599" mass="177258">MHIVSRACQNRSLENSQAEPEYLFPLVISDLNEGFVKKIIPLIVPTMPTHGLVLLGRAGIGKTPLAIVLGLALARHYVATRGPAEAIVGWRRSKQIDGFRERPGELHVPVLLDDPILSGMTFEDLKSFLDVGETCLVDARYKAAKFVRNQTRILLTNEWISRTYDSWLADYDTSHDPEHPADSAPSSPPRPSAAAAASSSPPIRSPPREMHKKDEGLDADEEIARDFHSEVYISPQFCQTMNLNHKLVEDMGTRLMYAREEYVNFYQKKIILGSHRATDTCIRYWTDVEGDEASFVKTDVSSNSSKANPDQAIQCEQWLSPPKTDKRAPGPGAVKVERLPIARKYLKGKRVILHTDAARSYTTKVEGVLHDNMVHAKKRILVKGKMRWVRPNYVKAVTHKLPGKSGKSETVQVKAGTQVIDRAWRFLKDRLSLNQHAKAGSKQLRAQIRAAQFQYWKKDEDPWEARPAEPSIASVAEKLYRVTFRETSEADGSSPTSDPGRPLSPPKRVLAPPLEEAQGDKTAKDTEKVTHRKSLKSALLWKQAEDEVLGAFDIKQVLGFDTSSMDKATKKLRATAAHEGHGEAISTNARERARAGMSRCQRFIVSPGFDQVSGFVILLHCFSVGMEADQRARNPVEACGGLWVTVQFVCNILFTLELLVRLQSFGIKRFFCGHDRYWNWFDLVVILSGIGEEVLSGVILRNSCESPRETGDVMTAFTVLRVMRLLRITRLIRAVRFMPIFRELRVMVRSILNCLMPLIWCIVLLGFFQWCFAVYFITVSSDHVQAMHYFPERYSHLDQTRIKDQIKAMFGSLWRTNYVLFMSVSGGLDWGYASDIFIELESYYAAAGYLFFIALVALAVLNVVTAVFVEYAMKMAADDRDLVIQDTLAKRNKYMQDAMLVFKEADADGSGSITYKEFLDHVEDERVQAFLNSMELDGIEAIRLFKLLDLDGSGSVEPDEFVHGCMCLKGMAKTMDLAILLREQRKAMQTWGSFMSYVDICLTQLLKEDNRELPVMIPDMFHRRLPQIVAAAQLQLGKRRESLRTAKAAKALGAKRNDSLLARALRDEGAALAVLEDYDEAINRLKDAASTAFSADDLATQASIKRFEADVHINRSNFKEALSAARDALEISERQGDKCGTYLRFAGLASGGSFLLFGVRLVTEVGDPMGEERALELLAKLRAAEGNLEGALEAGLERLAVVRESGSPEKEADALHQGPKPFLARRGMPWRNLAVIFFCAAGGSVFAKKELAFAEDVVASGGWHSCALRPSGEVICWGANDQGQSTPPKGSFLSLAAGKSHSCGIRPSGLLECWGSNSRRRCKQAKKSPDTPSPKNSKHHQAEPPDLELRQVACGAAHTCALASDGEIHCWGSDEHQRSSGSPSGRFVSIAASGGHSCALKKNGYAVCWGFNDNNQTDVPNKAKFKQIAPGYLRTCALTLQDEVLCWGQRRGDNKPPPGRFKQVSSRGPFSCALDMAGRAVCWPQAEQRDDHFVHISVGGSHFCGVQESGRVKCRGKDDQGQSSPPSGFFKLPTKLLDVIEDATQEHRALTQLAESSLTAKKGGEGALHFQSGNLAMAEKSVQEAKGVAKKAQVRHALT</sequence>
<dbReference type="PANTHER" id="PTHR47460">
    <property type="entry name" value="SERINE/THREONINE-PROTEIN KINASE-LIKE PROTEIN ACR4"/>
    <property type="match status" value="1"/>
</dbReference>
<evidence type="ECO:0000256" key="12">
    <source>
        <dbReference type="ARBA" id="ARBA00047899"/>
    </source>
</evidence>
<dbReference type="Pfam" id="PF00520">
    <property type="entry name" value="Ion_trans"/>
    <property type="match status" value="1"/>
</dbReference>
<feature type="region of interest" description="Disordered" evidence="15">
    <location>
        <begin position="1323"/>
        <end position="1344"/>
    </location>
</feature>
<feature type="region of interest" description="Disordered" evidence="15">
    <location>
        <begin position="486"/>
        <end position="529"/>
    </location>
</feature>
<dbReference type="Gene3D" id="1.10.287.70">
    <property type="match status" value="1"/>
</dbReference>
<evidence type="ECO:0000256" key="5">
    <source>
        <dbReference type="ARBA" id="ARBA00022729"/>
    </source>
</evidence>
<gene>
    <name evidence="18" type="primary">CCR3</name>
    <name evidence="18" type="ORF">AK812_SmicGene2484</name>
</gene>
<keyword evidence="18" id="KW-0808">Transferase</keyword>
<dbReference type="Pfam" id="PF13202">
    <property type="entry name" value="EF-hand_5"/>
    <property type="match status" value="2"/>
</dbReference>
<dbReference type="OrthoDB" id="416827at2759"/>
<feature type="region of interest" description="Disordered" evidence="15">
    <location>
        <begin position="173"/>
        <end position="215"/>
    </location>
</feature>
<keyword evidence="6" id="KW-0106">Calcium</keyword>
<dbReference type="EC" id="2.7.11.1" evidence="3"/>
<comment type="caution">
    <text evidence="18">The sequence shown here is derived from an EMBL/GenBank/DDBJ whole genome shotgun (WGS) entry which is preliminary data.</text>
</comment>
<dbReference type="InterPro" id="IPR000408">
    <property type="entry name" value="Reg_chr_condens"/>
</dbReference>
<feature type="compositionally biased region" description="Low complexity" evidence="15">
    <location>
        <begin position="192"/>
        <end position="202"/>
    </location>
</feature>
<evidence type="ECO:0000256" key="13">
    <source>
        <dbReference type="ARBA" id="ARBA00048679"/>
    </source>
</evidence>
<keyword evidence="4 16" id="KW-0812">Transmembrane</keyword>
<dbReference type="PROSITE" id="PS50012">
    <property type="entry name" value="RCC1_3"/>
    <property type="match status" value="1"/>
</dbReference>
<evidence type="ECO:0000256" key="16">
    <source>
        <dbReference type="SAM" id="Phobius"/>
    </source>
</evidence>
<evidence type="ECO:0000256" key="15">
    <source>
        <dbReference type="SAM" id="MobiDB-lite"/>
    </source>
</evidence>
<keyword evidence="11" id="KW-0325">Glycoprotein</keyword>
<keyword evidence="5" id="KW-0732">Signal</keyword>
<dbReference type="InterPro" id="IPR009091">
    <property type="entry name" value="RCC1/BLIP-II"/>
</dbReference>
<comment type="catalytic activity">
    <reaction evidence="13">
        <text>L-seryl-[protein] + ATP = O-phospho-L-seryl-[protein] + ADP + H(+)</text>
        <dbReference type="Rhea" id="RHEA:17989"/>
        <dbReference type="Rhea" id="RHEA-COMP:9863"/>
        <dbReference type="Rhea" id="RHEA-COMP:11604"/>
        <dbReference type="ChEBI" id="CHEBI:15378"/>
        <dbReference type="ChEBI" id="CHEBI:29999"/>
        <dbReference type="ChEBI" id="CHEBI:30616"/>
        <dbReference type="ChEBI" id="CHEBI:83421"/>
        <dbReference type="ChEBI" id="CHEBI:456216"/>
        <dbReference type="EC" id="2.7.11.1"/>
    </reaction>
</comment>
<dbReference type="Proteomes" id="UP000186817">
    <property type="component" value="Unassembled WGS sequence"/>
</dbReference>
<dbReference type="PROSITE" id="PS00018">
    <property type="entry name" value="EF_HAND_1"/>
    <property type="match status" value="2"/>
</dbReference>
<evidence type="ECO:0000256" key="6">
    <source>
        <dbReference type="ARBA" id="ARBA00022837"/>
    </source>
</evidence>
<dbReference type="InterPro" id="IPR011992">
    <property type="entry name" value="EF-hand-dom_pair"/>
</dbReference>
<feature type="domain" description="EF-hand" evidence="17">
    <location>
        <begin position="893"/>
        <end position="928"/>
    </location>
</feature>
<dbReference type="Gene3D" id="1.10.238.10">
    <property type="entry name" value="EF-hand"/>
    <property type="match status" value="1"/>
</dbReference>
<evidence type="ECO:0000256" key="9">
    <source>
        <dbReference type="ARBA" id="ARBA00023157"/>
    </source>
</evidence>
<evidence type="ECO:0000259" key="17">
    <source>
        <dbReference type="PROSITE" id="PS50222"/>
    </source>
</evidence>
<comment type="subcellular location">
    <subcellularLocation>
        <location evidence="1">Membrane</location>
        <topology evidence="1">Multi-pass membrane protein</topology>
    </subcellularLocation>
    <subcellularLocation>
        <location evidence="2">Membrane</location>
        <topology evidence="2">Single-pass type I membrane protein</topology>
    </subcellularLocation>
</comment>
<feature type="compositionally biased region" description="Basic and acidic residues" evidence="15">
    <location>
        <begin position="518"/>
        <end position="529"/>
    </location>
</feature>
<dbReference type="GO" id="GO:0005216">
    <property type="term" value="F:monoatomic ion channel activity"/>
    <property type="evidence" value="ECO:0007669"/>
    <property type="project" value="InterPro"/>
</dbReference>
<dbReference type="InterPro" id="IPR005821">
    <property type="entry name" value="Ion_trans_dom"/>
</dbReference>
<reference evidence="18 19" key="1">
    <citation type="submission" date="2016-02" db="EMBL/GenBank/DDBJ databases">
        <title>Genome analysis of coral dinoflagellate symbionts highlights evolutionary adaptations to a symbiotic lifestyle.</title>
        <authorList>
            <person name="Aranda M."/>
            <person name="Li Y."/>
            <person name="Liew Y.J."/>
            <person name="Baumgarten S."/>
            <person name="Simakov O."/>
            <person name="Wilson M."/>
            <person name="Piel J."/>
            <person name="Ashoor H."/>
            <person name="Bougouffa S."/>
            <person name="Bajic V.B."/>
            <person name="Ryu T."/>
            <person name="Ravasi T."/>
            <person name="Bayer T."/>
            <person name="Micklem G."/>
            <person name="Kim H."/>
            <person name="Bhak J."/>
            <person name="Lajeunesse T.C."/>
            <person name="Voolstra C.R."/>
        </authorList>
    </citation>
    <scope>NUCLEOTIDE SEQUENCE [LARGE SCALE GENOMIC DNA]</scope>
    <source>
        <strain evidence="18 19">CCMP2467</strain>
    </source>
</reference>
<dbReference type="SUPFAM" id="SSF81324">
    <property type="entry name" value="Voltage-gated potassium channels"/>
    <property type="match status" value="1"/>
</dbReference>
<keyword evidence="8 16" id="KW-0472">Membrane</keyword>
<dbReference type="EMBL" id="LSRX01000027">
    <property type="protein sequence ID" value="OLQ13519.1"/>
    <property type="molecule type" value="Genomic_DNA"/>
</dbReference>
<dbReference type="SUPFAM" id="SSF47473">
    <property type="entry name" value="EF-hand"/>
    <property type="match status" value="1"/>
</dbReference>
<dbReference type="Gene3D" id="2.130.10.30">
    <property type="entry name" value="Regulator of chromosome condensation 1/beta-lactamase-inhibitor protein II"/>
    <property type="match status" value="2"/>
</dbReference>
<evidence type="ECO:0000313" key="19">
    <source>
        <dbReference type="Proteomes" id="UP000186817"/>
    </source>
</evidence>
<evidence type="ECO:0000256" key="8">
    <source>
        <dbReference type="ARBA" id="ARBA00023136"/>
    </source>
</evidence>
<dbReference type="PANTHER" id="PTHR47460:SF1">
    <property type="entry name" value="SERINE_THREONINE-PROTEIN KINASE-LIKE PROTEIN ACR4"/>
    <property type="match status" value="1"/>
</dbReference>
<dbReference type="InterPro" id="IPR018247">
    <property type="entry name" value="EF_Hand_1_Ca_BS"/>
</dbReference>
<dbReference type="InterPro" id="IPR011990">
    <property type="entry name" value="TPR-like_helical_dom_sf"/>
</dbReference>
<dbReference type="GO" id="GO:0005509">
    <property type="term" value="F:calcium ion binding"/>
    <property type="evidence" value="ECO:0007669"/>
    <property type="project" value="InterPro"/>
</dbReference>
<proteinExistence type="predicted"/>
<dbReference type="Gene3D" id="1.20.120.350">
    <property type="entry name" value="Voltage-gated potassium channels. Chain C"/>
    <property type="match status" value="1"/>
</dbReference>
<feature type="transmembrane region" description="Helical" evidence="16">
    <location>
        <begin position="752"/>
        <end position="777"/>
    </location>
</feature>
<feature type="transmembrane region" description="Helical" evidence="16">
    <location>
        <begin position="849"/>
        <end position="872"/>
    </location>
</feature>
<dbReference type="CDD" id="cd00051">
    <property type="entry name" value="EFh"/>
    <property type="match status" value="1"/>
</dbReference>
<dbReference type="Gene3D" id="1.25.40.10">
    <property type="entry name" value="Tetratricopeptide repeat domain"/>
    <property type="match status" value="1"/>
</dbReference>
<evidence type="ECO:0000256" key="7">
    <source>
        <dbReference type="ARBA" id="ARBA00022989"/>
    </source>
</evidence>
<dbReference type="InterPro" id="IPR002048">
    <property type="entry name" value="EF_hand_dom"/>
</dbReference>
<protein>
    <recommendedName>
        <fullName evidence="3">non-specific serine/threonine protein kinase</fullName>
        <ecNumber evidence="3">2.7.11.1</ecNumber>
    </recommendedName>
</protein>
<dbReference type="Pfam" id="PF13540">
    <property type="entry name" value="RCC1_2"/>
    <property type="match status" value="3"/>
</dbReference>
<evidence type="ECO:0000256" key="2">
    <source>
        <dbReference type="ARBA" id="ARBA00004479"/>
    </source>
</evidence>
<keyword evidence="18" id="KW-0418">Kinase</keyword>
<dbReference type="SMART" id="SM00054">
    <property type="entry name" value="EFh"/>
    <property type="match status" value="2"/>
</dbReference>
<name>A0A1Q9F1J3_SYMMI</name>
<keyword evidence="10" id="KW-0675">Receptor</keyword>
<keyword evidence="9" id="KW-1015">Disulfide bond</keyword>
<feature type="compositionally biased region" description="Basic and acidic residues" evidence="15">
    <location>
        <begin position="206"/>
        <end position="215"/>
    </location>
</feature>
<evidence type="ECO:0000256" key="4">
    <source>
        <dbReference type="ARBA" id="ARBA00022692"/>
    </source>
</evidence>
<feature type="domain" description="EF-hand" evidence="17">
    <location>
        <begin position="936"/>
        <end position="971"/>
    </location>
</feature>
<accession>A0A1Q9F1J3</accession>
<keyword evidence="19" id="KW-1185">Reference proteome</keyword>
<dbReference type="PROSITE" id="PS50222">
    <property type="entry name" value="EF_HAND_2"/>
    <property type="match status" value="2"/>
</dbReference>
<dbReference type="GO" id="GO:0016020">
    <property type="term" value="C:membrane"/>
    <property type="evidence" value="ECO:0007669"/>
    <property type="project" value="UniProtKB-SubCell"/>
</dbReference>
<comment type="catalytic activity">
    <reaction evidence="12">
        <text>L-threonyl-[protein] + ATP = O-phospho-L-threonyl-[protein] + ADP + H(+)</text>
        <dbReference type="Rhea" id="RHEA:46608"/>
        <dbReference type="Rhea" id="RHEA-COMP:11060"/>
        <dbReference type="Rhea" id="RHEA-COMP:11605"/>
        <dbReference type="ChEBI" id="CHEBI:15378"/>
        <dbReference type="ChEBI" id="CHEBI:30013"/>
        <dbReference type="ChEBI" id="CHEBI:30616"/>
        <dbReference type="ChEBI" id="CHEBI:61977"/>
        <dbReference type="ChEBI" id="CHEBI:456216"/>
        <dbReference type="EC" id="2.7.11.1"/>
    </reaction>
</comment>
<evidence type="ECO:0000256" key="1">
    <source>
        <dbReference type="ARBA" id="ARBA00004141"/>
    </source>
</evidence>
<organism evidence="18 19">
    <name type="scientific">Symbiodinium microadriaticum</name>
    <name type="common">Dinoflagellate</name>
    <name type="synonym">Zooxanthella microadriatica</name>
    <dbReference type="NCBI Taxonomy" id="2951"/>
    <lineage>
        <taxon>Eukaryota</taxon>
        <taxon>Sar</taxon>
        <taxon>Alveolata</taxon>
        <taxon>Dinophyceae</taxon>
        <taxon>Suessiales</taxon>
        <taxon>Symbiodiniaceae</taxon>
        <taxon>Symbiodinium</taxon>
    </lineage>
</organism>
<dbReference type="SUPFAM" id="SSF48452">
    <property type="entry name" value="TPR-like"/>
    <property type="match status" value="1"/>
</dbReference>